<proteinExistence type="predicted"/>
<keyword evidence="3" id="KW-1185">Reference proteome</keyword>
<dbReference type="EMBL" id="JAENGY010003242">
    <property type="protein sequence ID" value="KAG6942145.1"/>
    <property type="molecule type" value="Genomic_DNA"/>
</dbReference>
<evidence type="ECO:0000313" key="2">
    <source>
        <dbReference type="EMBL" id="KAG6942145.1"/>
    </source>
</evidence>
<evidence type="ECO:0000256" key="1">
    <source>
        <dbReference type="SAM" id="MobiDB-lite"/>
    </source>
</evidence>
<evidence type="ECO:0000313" key="3">
    <source>
        <dbReference type="Proteomes" id="UP000709295"/>
    </source>
</evidence>
<accession>A0A8J5I276</accession>
<dbReference type="AlphaFoldDB" id="A0A8J5I276"/>
<dbReference type="Proteomes" id="UP000709295">
    <property type="component" value="Unassembled WGS sequence"/>
</dbReference>
<comment type="caution">
    <text evidence="2">The sequence shown here is derived from an EMBL/GenBank/DDBJ whole genome shotgun (WGS) entry which is preliminary data.</text>
</comment>
<reference evidence="2" key="1">
    <citation type="submission" date="2021-01" db="EMBL/GenBank/DDBJ databases">
        <title>Phytophthora aleatoria, a newly-described species from Pinus radiata is distinct from Phytophthora cactorum isolates based on comparative genomics.</title>
        <authorList>
            <person name="Mcdougal R."/>
            <person name="Panda P."/>
            <person name="Williams N."/>
            <person name="Studholme D.J."/>
        </authorList>
    </citation>
    <scope>NUCLEOTIDE SEQUENCE</scope>
    <source>
        <strain evidence="2">NZFS 4037</strain>
    </source>
</reference>
<gene>
    <name evidence="2" type="ORF">JG688_00018292</name>
</gene>
<sequence>MRGLGWLGLSDIWQVEEVIDYTLKCEERTIARSAVRQPRYECNSFRPSDNWSRSEGRDGYGHENHRDQHGCESNTGRSKLHQGAWSERVEANEWCFDDSSDEDDFSDDDGCRGAPADENDGCVSTKVMYAQPDYYLRRCDQPGRTFVRDRRDTWHDEGVNRRRHEDLIDDPDEASFVSVKGSGESMRFALRRSTDVLEILCDDSKGTIVRGTAGVLQSECVDQEAATLVKALLPKPSLRCEDVRTLPNYGGSVQAMVDGCSDCTSDGSCVPGEDEAWGNVVLLDSAESTSTCKVGLQNPSNKMVASAMVPTDWRSEAEPMEDSAMVRTD</sequence>
<protein>
    <submittedName>
        <fullName evidence="2">Uncharacterized protein</fullName>
    </submittedName>
</protein>
<organism evidence="2 3">
    <name type="scientific">Phytophthora aleatoria</name>
    <dbReference type="NCBI Taxonomy" id="2496075"/>
    <lineage>
        <taxon>Eukaryota</taxon>
        <taxon>Sar</taxon>
        <taxon>Stramenopiles</taxon>
        <taxon>Oomycota</taxon>
        <taxon>Peronosporomycetes</taxon>
        <taxon>Peronosporales</taxon>
        <taxon>Peronosporaceae</taxon>
        <taxon>Phytophthora</taxon>
    </lineage>
</organism>
<feature type="compositionally biased region" description="Basic and acidic residues" evidence="1">
    <location>
        <begin position="52"/>
        <end position="70"/>
    </location>
</feature>
<feature type="region of interest" description="Disordered" evidence="1">
    <location>
        <begin position="50"/>
        <end position="78"/>
    </location>
</feature>
<name>A0A8J5I276_9STRA</name>